<dbReference type="NCBIfam" id="TIGR00756">
    <property type="entry name" value="PPR"/>
    <property type="match status" value="5"/>
</dbReference>
<proteinExistence type="predicted"/>
<feature type="repeat" description="PPR" evidence="2">
    <location>
        <begin position="301"/>
        <end position="335"/>
    </location>
</feature>
<dbReference type="OMA" id="FHRMSKV"/>
<dbReference type="EMBL" id="MVGT01004352">
    <property type="protein sequence ID" value="OVA00149.1"/>
    <property type="molecule type" value="Genomic_DNA"/>
</dbReference>
<keyword evidence="4" id="KW-1185">Reference proteome</keyword>
<evidence type="ECO:0000256" key="2">
    <source>
        <dbReference type="PROSITE-ProRule" id="PRU00708"/>
    </source>
</evidence>
<feature type="repeat" description="PPR" evidence="2">
    <location>
        <begin position="371"/>
        <end position="401"/>
    </location>
</feature>
<comment type="caution">
    <text evidence="3">The sequence shown here is derived from an EMBL/GenBank/DDBJ whole genome shotgun (WGS) entry which is preliminary data.</text>
</comment>
<dbReference type="FunFam" id="1.25.40.10:FF:000989">
    <property type="entry name" value="Pentatricopeptide repeat-containing protein At1g31430"/>
    <property type="match status" value="1"/>
</dbReference>
<dbReference type="InterPro" id="IPR046960">
    <property type="entry name" value="PPR_At4g14850-like_plant"/>
</dbReference>
<dbReference type="PANTHER" id="PTHR47926">
    <property type="entry name" value="PENTATRICOPEPTIDE REPEAT-CONTAINING PROTEIN"/>
    <property type="match status" value="1"/>
</dbReference>
<evidence type="ECO:0000313" key="3">
    <source>
        <dbReference type="EMBL" id="OVA00149.1"/>
    </source>
</evidence>
<accession>A0A200PPN4</accession>
<name>A0A200PPN4_MACCD</name>
<keyword evidence="1" id="KW-0677">Repeat</keyword>
<dbReference type="GO" id="GO:0009451">
    <property type="term" value="P:RNA modification"/>
    <property type="evidence" value="ECO:0007669"/>
    <property type="project" value="InterPro"/>
</dbReference>
<dbReference type="Proteomes" id="UP000195402">
    <property type="component" value="Unassembled WGS sequence"/>
</dbReference>
<dbReference type="PANTHER" id="PTHR47926:SF345">
    <property type="entry name" value="(WILD MALAYSIAN BANANA) HYPOTHETICAL PROTEIN"/>
    <property type="match status" value="1"/>
</dbReference>
<dbReference type="AlphaFoldDB" id="A0A200PPN4"/>
<dbReference type="FunFam" id="1.25.40.10:FF:000344">
    <property type="entry name" value="Pentatricopeptide repeat-containing protein"/>
    <property type="match status" value="1"/>
</dbReference>
<dbReference type="Pfam" id="PF20431">
    <property type="entry name" value="E_motif"/>
    <property type="match status" value="1"/>
</dbReference>
<dbReference type="OrthoDB" id="185373at2759"/>
<feature type="repeat" description="PPR" evidence="2">
    <location>
        <begin position="99"/>
        <end position="133"/>
    </location>
</feature>
<evidence type="ECO:0000256" key="1">
    <source>
        <dbReference type="ARBA" id="ARBA00022737"/>
    </source>
</evidence>
<sequence>MRAFFLPESSPKLRTLLSPLSTGGTSRWITRQYHSLFSISLLDKPITTNQFNQILSHTITTSLFSDPFISSKLLLSLSSSSSDDLSLARSVFSQIPNPNLFAWNFMFRAYAHSSSPQESIFLYNLMVQNGVSPDNYTFPFILKACGRLSHFKKGKELHSSSLKLGFEFDVFVQNSLISMYSLCGMIGTARRVFDFVPDFVRDVVSWNSMISGYIHKDLSGSALEMFGNMNSVRPNEVTLVSALAACARIGDIVIGKKIHCYVIERGFIVDVFLGSSLIDMYAKCGRPDDARKVFDQMQERNVVCWTSMIACYTQSGLFKEAMGIFREMQVAGVKADEATVACVVSACGHLGALDQGRWVHAYCDRNGIKMNLTVNNALIDMYSKCGDIDKAFDIFVELAQKDVFSWTVMISGFAMNGKSDKALDLFSQMEKSSEVRPNEVTFLGVLFACSHAGLVDKGCYYFDSMTKIYNLTPQLEHYGCMVDLLGRANLLLEAENFLRAMPIKPDAVIWRSLLFSSRANGNIELAEFAAERIMDLEPERCGVHVLLSNAYAAASRWNDVKRVRKGMDARGISKQPGCSFVEINGVVHEFLVEDTSHPQSDMIFETVSGLNRILRFEGCTLDILDYFENVEEGR</sequence>
<dbReference type="PROSITE" id="PS51375">
    <property type="entry name" value="PPR"/>
    <property type="match status" value="5"/>
</dbReference>
<reference evidence="3 4" key="1">
    <citation type="journal article" date="2017" name="Mol. Plant">
        <title>The Genome of Medicinal Plant Macleaya cordata Provides New Insights into Benzylisoquinoline Alkaloids Metabolism.</title>
        <authorList>
            <person name="Liu X."/>
            <person name="Liu Y."/>
            <person name="Huang P."/>
            <person name="Ma Y."/>
            <person name="Qing Z."/>
            <person name="Tang Q."/>
            <person name="Cao H."/>
            <person name="Cheng P."/>
            <person name="Zheng Y."/>
            <person name="Yuan Z."/>
            <person name="Zhou Y."/>
            <person name="Liu J."/>
            <person name="Tang Z."/>
            <person name="Zhuo Y."/>
            <person name="Zhang Y."/>
            <person name="Yu L."/>
            <person name="Huang J."/>
            <person name="Yang P."/>
            <person name="Peng Q."/>
            <person name="Zhang J."/>
            <person name="Jiang W."/>
            <person name="Zhang Z."/>
            <person name="Lin K."/>
            <person name="Ro D.K."/>
            <person name="Chen X."/>
            <person name="Xiong X."/>
            <person name="Shang Y."/>
            <person name="Huang S."/>
            <person name="Zeng J."/>
        </authorList>
    </citation>
    <scope>NUCLEOTIDE SEQUENCE [LARGE SCALE GENOMIC DNA]</scope>
    <source>
        <strain evidence="4">cv. BLH2017</strain>
        <tissue evidence="3">Root</tissue>
    </source>
</reference>
<dbReference type="InterPro" id="IPR046848">
    <property type="entry name" value="E_motif"/>
</dbReference>
<feature type="repeat" description="PPR" evidence="2">
    <location>
        <begin position="402"/>
        <end position="436"/>
    </location>
</feature>
<dbReference type="Gene3D" id="1.25.40.10">
    <property type="entry name" value="Tetratricopeptide repeat domain"/>
    <property type="match status" value="3"/>
</dbReference>
<dbReference type="Pfam" id="PF01535">
    <property type="entry name" value="PPR"/>
    <property type="match status" value="1"/>
</dbReference>
<dbReference type="GO" id="GO:0003723">
    <property type="term" value="F:RNA binding"/>
    <property type="evidence" value="ECO:0007669"/>
    <property type="project" value="InterPro"/>
</dbReference>
<organism evidence="3 4">
    <name type="scientific">Macleaya cordata</name>
    <name type="common">Five-seeded plume-poppy</name>
    <name type="synonym">Bocconia cordata</name>
    <dbReference type="NCBI Taxonomy" id="56857"/>
    <lineage>
        <taxon>Eukaryota</taxon>
        <taxon>Viridiplantae</taxon>
        <taxon>Streptophyta</taxon>
        <taxon>Embryophyta</taxon>
        <taxon>Tracheophyta</taxon>
        <taxon>Spermatophyta</taxon>
        <taxon>Magnoliopsida</taxon>
        <taxon>Ranunculales</taxon>
        <taxon>Papaveraceae</taxon>
        <taxon>Papaveroideae</taxon>
        <taxon>Macleaya</taxon>
    </lineage>
</organism>
<dbReference type="FunFam" id="1.25.40.10:FF:000470">
    <property type="entry name" value="Pentatricopeptide repeat-containing protein At5g66520"/>
    <property type="match status" value="1"/>
</dbReference>
<dbReference type="SUPFAM" id="SSF48452">
    <property type="entry name" value="TPR-like"/>
    <property type="match status" value="1"/>
</dbReference>
<dbReference type="InterPro" id="IPR011990">
    <property type="entry name" value="TPR-like_helical_dom_sf"/>
</dbReference>
<evidence type="ECO:0000313" key="4">
    <source>
        <dbReference type="Proteomes" id="UP000195402"/>
    </source>
</evidence>
<dbReference type="InParanoid" id="A0A200PPN4"/>
<gene>
    <name evidence="3" type="ORF">BVC80_1671g5</name>
</gene>
<protein>
    <submittedName>
        <fullName evidence="3">Pentatricopeptide repeat</fullName>
    </submittedName>
</protein>
<dbReference type="InterPro" id="IPR002885">
    <property type="entry name" value="PPR_rpt"/>
</dbReference>
<feature type="repeat" description="PPR" evidence="2">
    <location>
        <begin position="270"/>
        <end position="300"/>
    </location>
</feature>
<dbReference type="Pfam" id="PF13041">
    <property type="entry name" value="PPR_2"/>
    <property type="match status" value="3"/>
</dbReference>